<dbReference type="PANTHER" id="PTHR38096">
    <property type="entry name" value="ENTEROBACTIN SYNTHASE COMPONENT D"/>
    <property type="match status" value="1"/>
</dbReference>
<organism evidence="4 5">
    <name type="scientific">Streptomyces werraensis</name>
    <dbReference type="NCBI Taxonomy" id="68284"/>
    <lineage>
        <taxon>Bacteria</taxon>
        <taxon>Bacillati</taxon>
        <taxon>Actinomycetota</taxon>
        <taxon>Actinomycetes</taxon>
        <taxon>Kitasatosporales</taxon>
        <taxon>Streptomycetaceae</taxon>
        <taxon>Streptomyces</taxon>
    </lineage>
</organism>
<evidence type="ECO:0000313" key="4">
    <source>
        <dbReference type="EMBL" id="MEV5250040.1"/>
    </source>
</evidence>
<dbReference type="Pfam" id="PF01648">
    <property type="entry name" value="ACPS"/>
    <property type="match status" value="1"/>
</dbReference>
<dbReference type="EMBL" id="JBFATE010000029">
    <property type="protein sequence ID" value="MEV5250040.1"/>
    <property type="molecule type" value="Genomic_DNA"/>
</dbReference>
<keyword evidence="5" id="KW-1185">Reference proteome</keyword>
<dbReference type="PRINTS" id="PR01399">
    <property type="entry name" value="ENTSNTHTASED"/>
</dbReference>
<evidence type="ECO:0000256" key="1">
    <source>
        <dbReference type="ARBA" id="ARBA00022679"/>
    </source>
</evidence>
<dbReference type="GO" id="GO:0016740">
    <property type="term" value="F:transferase activity"/>
    <property type="evidence" value="ECO:0007669"/>
    <property type="project" value="UniProtKB-KW"/>
</dbReference>
<keyword evidence="1 4" id="KW-0808">Transferase</keyword>
<feature type="domain" description="4'-phosphopantetheinyl transferase" evidence="2">
    <location>
        <begin position="102"/>
        <end position="185"/>
    </location>
</feature>
<accession>A0ABV3JPD7</accession>
<dbReference type="Proteomes" id="UP001552527">
    <property type="component" value="Unassembled WGS sequence"/>
</dbReference>
<sequence length="222" mass="23849">MIEPVLPAEAVAADTAGDFPETLLFPAERALIRDAVPERRREFATARVCAHRAQAALGLPVRPVLCGPRGEPRWPAGTVGSVTHCTGYRGAALALAAHCRTLGIDAEPHLPLPPGTAGAVTCPAERRHLRDLAGRHPAIHWDRLLFSAKEAVFKAWSPLTGHTPDFGDARVCFHPAHRTFTAHLRTPGPEHGGRPLEAFTGRWTLTSELLLTAVALPALPAR</sequence>
<protein>
    <submittedName>
        <fullName evidence="4">4'-phosphopantetheinyl transferase superfamily protein</fullName>
    </submittedName>
</protein>
<dbReference type="InterPro" id="IPR037143">
    <property type="entry name" value="4-PPantetheinyl_Trfase_dom_sf"/>
</dbReference>
<feature type="domain" description="4'-phosphopantetheinyl transferase N-terminal" evidence="3">
    <location>
        <begin position="27"/>
        <end position="94"/>
    </location>
</feature>
<reference evidence="4 5" key="1">
    <citation type="submission" date="2024-06" db="EMBL/GenBank/DDBJ databases">
        <title>The Natural Products Discovery Center: Release of the First 8490 Sequenced Strains for Exploring Actinobacteria Biosynthetic Diversity.</title>
        <authorList>
            <person name="Kalkreuter E."/>
            <person name="Kautsar S.A."/>
            <person name="Yang D."/>
            <person name="Bader C.D."/>
            <person name="Teijaro C.N."/>
            <person name="Fluegel L."/>
            <person name="Davis C.M."/>
            <person name="Simpson J.R."/>
            <person name="Lauterbach L."/>
            <person name="Steele A.D."/>
            <person name="Gui C."/>
            <person name="Meng S."/>
            <person name="Li G."/>
            <person name="Viehrig K."/>
            <person name="Ye F."/>
            <person name="Su P."/>
            <person name="Kiefer A.F."/>
            <person name="Nichols A."/>
            <person name="Cepeda A.J."/>
            <person name="Yan W."/>
            <person name="Fan B."/>
            <person name="Jiang Y."/>
            <person name="Adhikari A."/>
            <person name="Zheng C.-J."/>
            <person name="Schuster L."/>
            <person name="Cowan T.M."/>
            <person name="Smanski M.J."/>
            <person name="Chevrette M.G."/>
            <person name="De Carvalho L.P.S."/>
            <person name="Shen B."/>
        </authorList>
    </citation>
    <scope>NUCLEOTIDE SEQUENCE [LARGE SCALE GENOMIC DNA]</scope>
    <source>
        <strain evidence="4 5">NPDC052768</strain>
    </source>
</reference>
<gene>
    <name evidence="4" type="ORF">AB0K95_33060</name>
</gene>
<evidence type="ECO:0000259" key="3">
    <source>
        <dbReference type="Pfam" id="PF17837"/>
    </source>
</evidence>
<dbReference type="InterPro" id="IPR003542">
    <property type="entry name" value="Enbac_synth_compD-like"/>
</dbReference>
<dbReference type="InterPro" id="IPR041354">
    <property type="entry name" value="4PPT_N"/>
</dbReference>
<dbReference type="InterPro" id="IPR008278">
    <property type="entry name" value="4-PPantetheinyl_Trfase_dom"/>
</dbReference>
<evidence type="ECO:0000313" key="5">
    <source>
        <dbReference type="Proteomes" id="UP001552527"/>
    </source>
</evidence>
<name>A0ABV3JPD7_9ACTN</name>
<proteinExistence type="predicted"/>
<dbReference type="SUPFAM" id="SSF56214">
    <property type="entry name" value="4'-phosphopantetheinyl transferase"/>
    <property type="match status" value="1"/>
</dbReference>
<dbReference type="RefSeq" id="WP_364027836.1">
    <property type="nucleotide sequence ID" value="NZ_JBFATD010000035.1"/>
</dbReference>
<dbReference type="Pfam" id="PF17837">
    <property type="entry name" value="4PPT_N"/>
    <property type="match status" value="1"/>
</dbReference>
<evidence type="ECO:0000259" key="2">
    <source>
        <dbReference type="Pfam" id="PF01648"/>
    </source>
</evidence>
<dbReference type="PANTHER" id="PTHR38096:SF1">
    <property type="entry name" value="ENTEROBACTIN SYNTHASE COMPONENT D"/>
    <property type="match status" value="1"/>
</dbReference>
<comment type="caution">
    <text evidence="4">The sequence shown here is derived from an EMBL/GenBank/DDBJ whole genome shotgun (WGS) entry which is preliminary data.</text>
</comment>